<dbReference type="Pfam" id="PF26639">
    <property type="entry name" value="Het-6_barrel"/>
    <property type="match status" value="1"/>
</dbReference>
<dbReference type="OrthoDB" id="2157530at2759"/>
<dbReference type="SUPFAM" id="SSF56112">
    <property type="entry name" value="Protein kinase-like (PK-like)"/>
    <property type="match status" value="1"/>
</dbReference>
<dbReference type="InterPro" id="IPR010730">
    <property type="entry name" value="HET"/>
</dbReference>
<feature type="domain" description="Heterokaryon incompatibility" evidence="1">
    <location>
        <begin position="183"/>
        <end position="360"/>
    </location>
</feature>
<sequence length="974" mass="111389">MYHEDIQPYLYRAPEVVLRMKLNTKVDLWSVGVLKWDLFENKHLFSAQDENGNDSHLHHLAEMIALLGPPPEDFLQRSEFTKEFFGDLEKKTRQLTDKRHRVVSDIGGNMNPQDLMSKGWSTAQGSTPEPYNYKPLEEEHQEFRLLKLVPSRDPREPLRATIVTVRPDWRALAADPEHQGPRWTALSYVWTDPDEPTVILDGQELRDTQRTEEILVGNAAIKITSNLFHALMLIRGYEEFCTIWADQVCIDQSNLVERASQIQLMHMIFSLAQNVLVWLGKALRASKTQMFAQMFAWLHSPQRTGRIEDAPSFAQFTARLMGGEPGSYPPPDEDHHLFTKQIAKDILEDPWFSRSWVIQEAVHAKNLLVYLGPVVLPWEMFEEAIFGLSYWSIPWSTAEDSDLATFHRGGLQMIKKTREWQESRYKDETLLPSAPLSTLLQGLRGSRSTDARDKVYAFWHMSDQEFRTEKGWIRPLPISYEKGTREVYGRTVMYCVDTELNLDVLSCACKHEASRQNSEFPSWMHDWQVHPDQLGCATDVHNILPQRGCDAYAVNSESQSGKIPFDACAGRLSDYGRPPNEPKFAYSEEFDYIGLRGIAFDEILAVSSVGHSLTDVSAEQQEMDWDSWRSFAMEEMQGDLYSNTETRLEGLCHALTFGNVKIPGPPSKDLVREFELWWSAGRPLQSSDSAHSADWSQRLQTYREFMDSPFPHGLYVKNRRLFRTARGYIGSACEHVAPGDTVWILWGGALPFLLRKDEQRTGLYSVVGGAVYIHGIMFGEAVAKAEEEGREQEWARQLVLLCQQKVFQVRYLLQMLALALTADLEGVTDLVPSDTAESPYYYTFKVQCTSCREIHANWVGVSRHEMNEQSGSRGEANFVWKCKNCKRESSATIKAAPAKYEQNSPAKPKNIIDIDCRGLEFTDFKPDGEWEATGIESGTKFTGIDLSEGEWFDYDEKAGEEVSIKDIKWQIRRA</sequence>
<comment type="caution">
    <text evidence="2">The sequence shown here is derived from an EMBL/GenBank/DDBJ whole genome shotgun (WGS) entry which is preliminary data.</text>
</comment>
<dbReference type="EMBL" id="LVCJ01000025">
    <property type="protein sequence ID" value="OAL36049.1"/>
    <property type="molecule type" value="Genomic_DNA"/>
</dbReference>
<dbReference type="PANTHER" id="PTHR24148">
    <property type="entry name" value="ANKYRIN REPEAT DOMAIN-CONTAINING PROTEIN 39 HOMOLOG-RELATED"/>
    <property type="match status" value="1"/>
</dbReference>
<dbReference type="Gene3D" id="1.10.510.10">
    <property type="entry name" value="Transferase(Phosphotransferase) domain 1"/>
    <property type="match status" value="1"/>
</dbReference>
<evidence type="ECO:0000259" key="1">
    <source>
        <dbReference type="Pfam" id="PF06985"/>
    </source>
</evidence>
<accession>A0A178D1T6</accession>
<evidence type="ECO:0000313" key="2">
    <source>
        <dbReference type="EMBL" id="OAL36049.1"/>
    </source>
</evidence>
<dbReference type="RefSeq" id="XP_022501061.1">
    <property type="nucleotide sequence ID" value="XM_022643006.1"/>
</dbReference>
<proteinExistence type="predicted"/>
<organism evidence="2 3">
    <name type="scientific">Fonsecaea nubica</name>
    <dbReference type="NCBI Taxonomy" id="856822"/>
    <lineage>
        <taxon>Eukaryota</taxon>
        <taxon>Fungi</taxon>
        <taxon>Dikarya</taxon>
        <taxon>Ascomycota</taxon>
        <taxon>Pezizomycotina</taxon>
        <taxon>Eurotiomycetes</taxon>
        <taxon>Chaetothyriomycetidae</taxon>
        <taxon>Chaetothyriales</taxon>
        <taxon>Herpotrichiellaceae</taxon>
        <taxon>Fonsecaea</taxon>
    </lineage>
</organism>
<name>A0A178D1T6_9EURO</name>
<dbReference type="Proteomes" id="UP000185904">
    <property type="component" value="Unassembled WGS sequence"/>
</dbReference>
<dbReference type="AlphaFoldDB" id="A0A178D1T6"/>
<dbReference type="InterPro" id="IPR008584">
    <property type="entry name" value="CXXC_Zn-binding_euk"/>
</dbReference>
<dbReference type="GeneID" id="34588129"/>
<dbReference type="SUPFAM" id="SSF141678">
    <property type="entry name" value="MAL13P1.257-like"/>
    <property type="match status" value="1"/>
</dbReference>
<protein>
    <recommendedName>
        <fullName evidence="1">Heterokaryon incompatibility domain-containing protein</fullName>
    </recommendedName>
</protein>
<dbReference type="InterPro" id="IPR052895">
    <property type="entry name" value="HetReg/Transcr_Mod"/>
</dbReference>
<keyword evidence="3" id="KW-1185">Reference proteome</keyword>
<reference evidence="2 3" key="1">
    <citation type="submission" date="2016-03" db="EMBL/GenBank/DDBJ databases">
        <title>The draft genome sequence of Fonsecaea nubica causative agent of cutaneous subcutaneous infection in human host.</title>
        <authorList>
            <person name="Costa F."/>
            <person name="Sybren D.H."/>
            <person name="Raittz R.T."/>
            <person name="Weiss V.A."/>
            <person name="Leao A.C."/>
            <person name="Gomes R."/>
            <person name="De Souza E.M."/>
            <person name="Pedrosa F.O."/>
            <person name="Steffens M.B."/>
            <person name="Bombassaro A."/>
            <person name="Tadra-Sfeir M.Z."/>
            <person name="Moreno L.F."/>
            <person name="Najafzadeh M.J."/>
            <person name="Felipe M.S."/>
            <person name="Teixeira M."/>
            <person name="Sun J."/>
            <person name="Xi L."/>
            <person name="Castro M.A."/>
            <person name="Vicente V.A."/>
        </authorList>
    </citation>
    <scope>NUCLEOTIDE SEQUENCE [LARGE SCALE GENOMIC DNA]</scope>
    <source>
        <strain evidence="2 3">CBS 269.64</strain>
    </source>
</reference>
<dbReference type="PANTHER" id="PTHR24148:SF82">
    <property type="entry name" value="HETEROKARYON INCOMPATIBILITY DOMAIN-CONTAINING PROTEIN"/>
    <property type="match status" value="1"/>
</dbReference>
<gene>
    <name evidence="2" type="ORF">AYO20_04711</name>
</gene>
<dbReference type="InterPro" id="IPR011009">
    <property type="entry name" value="Kinase-like_dom_sf"/>
</dbReference>
<dbReference type="Pfam" id="PF06985">
    <property type="entry name" value="HET"/>
    <property type="match status" value="1"/>
</dbReference>
<evidence type="ECO:0000313" key="3">
    <source>
        <dbReference type="Proteomes" id="UP000185904"/>
    </source>
</evidence>
<dbReference type="Pfam" id="PF05907">
    <property type="entry name" value="CXXC_Zn-b_euk"/>
    <property type="match status" value="1"/>
</dbReference>